<dbReference type="EMBL" id="JASPKY010000038">
    <property type="protein sequence ID" value="KAK9746689.1"/>
    <property type="molecule type" value="Genomic_DNA"/>
</dbReference>
<dbReference type="Proteomes" id="UP001458880">
    <property type="component" value="Unassembled WGS sequence"/>
</dbReference>
<dbReference type="GO" id="GO:0016705">
    <property type="term" value="F:oxidoreductase activity, acting on paired donors, with incorporation or reduction of molecular oxygen"/>
    <property type="evidence" value="ECO:0007669"/>
    <property type="project" value="InterPro"/>
</dbReference>
<sequence>MVSLLLLLAKKANYQPYYSSSESEVSCVVIFRRLKNQPSMILDTVFPSLINHNVEVSSTFVFYSLLIPTVVLLYVYWKLSRKHLLNLAEKIPGPKGYPLIGNALDYVGSNTDIFSNTYKYSFIYETVCRVWIGPKLLTFLMDPRDVELILSSQAYINKGSDYSFFKPWLGDGLLISTGDKWRRHRKLIAPTFHLNVLKSFIDLFNANSREVVKKLKTEVGKTFDCHDYMSEATVEMLLETAMGVSKSTQDKSCYEYAMAVMKMCDILHLRHTKIWLRPNWIFALTKYSQTQTKLLEIIHGLTRKVIKKKKSDIQKGIHHSSAEVPQDARTVECDVKEKTVVEGLSFGQSAGLKDDLDVDDNDIGEKKRGAFLDLMLEAAQNGAVISDEEIKEQVDTIMFEGHDTTAAASSFFLSLMGIHQDIQDKVIRELDEIFGDSDRPVTFADTLEMKYLERCLMETLRMYPPVPVIARELLQDVKLASSEIVIPAGTTVVIGTFKIHRRDDIYPNPDVFNPDNFLPEKTTNRHYYSFIPFSAGPRSCVGRKYAMLKLKILLSTILRSYRIYSDLKESDFNLQALNLAMTTINNIQGEIDIQRLPVDAEEHTFNNWTIKYKKSHILHSQCSTIERCTNTSDEKCQFCIYTNTLELPHLPEMVFPNNVLYLIHSSGAQIEFNALDALRKVCNGKLPIKVACADVWKESRSPSHLEEKIKPFDWTFSSDYTGTVTGPFNIIQTDERINIEKLKEREKILFYQDLMLYEDELHDNGIAACTVKIRVMPSSYFVLLRYFLRVDNVMVRVNDTRLFHDFNTNYVLREYTSRESGFRELGLPLPLFADPNLISPHLPLRTSVYEKLILSADEGICETNTSK</sequence>
<keyword evidence="3 8" id="KW-0349">Heme</keyword>
<dbReference type="PANTHER" id="PTHR24291">
    <property type="entry name" value="CYTOCHROME P450 FAMILY 4"/>
    <property type="match status" value="1"/>
</dbReference>
<evidence type="ECO:0000256" key="3">
    <source>
        <dbReference type="ARBA" id="ARBA00022617"/>
    </source>
</evidence>
<dbReference type="CDD" id="cd20628">
    <property type="entry name" value="CYP4"/>
    <property type="match status" value="1"/>
</dbReference>
<name>A0AAW1MM19_POPJA</name>
<dbReference type="PROSITE" id="PS00086">
    <property type="entry name" value="CYTOCHROME_P450"/>
    <property type="match status" value="1"/>
</dbReference>
<protein>
    <submittedName>
        <fullName evidence="9">TIP41-like family</fullName>
    </submittedName>
</protein>
<evidence type="ECO:0000256" key="5">
    <source>
        <dbReference type="ARBA" id="ARBA00023002"/>
    </source>
</evidence>
<dbReference type="AlphaFoldDB" id="A0AAW1MM19"/>
<comment type="caution">
    <text evidence="9">The sequence shown here is derived from an EMBL/GenBank/DDBJ whole genome shotgun (WGS) entry which is preliminary data.</text>
</comment>
<dbReference type="InterPro" id="IPR036396">
    <property type="entry name" value="Cyt_P450_sf"/>
</dbReference>
<dbReference type="SUPFAM" id="SSF48264">
    <property type="entry name" value="Cytochrome P450"/>
    <property type="match status" value="1"/>
</dbReference>
<dbReference type="PRINTS" id="PR00463">
    <property type="entry name" value="EP450I"/>
</dbReference>
<keyword evidence="10" id="KW-1185">Reference proteome</keyword>
<evidence type="ECO:0000256" key="2">
    <source>
        <dbReference type="ARBA" id="ARBA00010617"/>
    </source>
</evidence>
<dbReference type="InterPro" id="IPR007303">
    <property type="entry name" value="TIP41-like"/>
</dbReference>
<dbReference type="GO" id="GO:0004497">
    <property type="term" value="F:monooxygenase activity"/>
    <property type="evidence" value="ECO:0007669"/>
    <property type="project" value="UniProtKB-KW"/>
</dbReference>
<keyword evidence="4 8" id="KW-0479">Metal-binding</keyword>
<dbReference type="PRINTS" id="PR00385">
    <property type="entry name" value="P450"/>
</dbReference>
<evidence type="ECO:0000313" key="10">
    <source>
        <dbReference type="Proteomes" id="UP001458880"/>
    </source>
</evidence>
<keyword evidence="7" id="KW-0503">Monooxygenase</keyword>
<comment type="similarity">
    <text evidence="2">Belongs to the cytochrome P450 family.</text>
</comment>
<feature type="binding site" description="axial binding residue" evidence="8">
    <location>
        <position position="540"/>
    </location>
    <ligand>
        <name>heme</name>
        <dbReference type="ChEBI" id="CHEBI:30413"/>
    </ligand>
    <ligandPart>
        <name>Fe</name>
        <dbReference type="ChEBI" id="CHEBI:18248"/>
    </ligandPart>
</feature>
<dbReference type="InterPro" id="IPR050196">
    <property type="entry name" value="Cytochrome_P450_Monoox"/>
</dbReference>
<comment type="cofactor">
    <cofactor evidence="1 8">
        <name>heme</name>
        <dbReference type="ChEBI" id="CHEBI:30413"/>
    </cofactor>
</comment>
<evidence type="ECO:0000256" key="6">
    <source>
        <dbReference type="ARBA" id="ARBA00023004"/>
    </source>
</evidence>
<reference evidence="9 10" key="1">
    <citation type="journal article" date="2024" name="BMC Genomics">
        <title>De novo assembly and annotation of Popillia japonica's genome with initial clues to its potential as an invasive pest.</title>
        <authorList>
            <person name="Cucini C."/>
            <person name="Boschi S."/>
            <person name="Funari R."/>
            <person name="Cardaioli E."/>
            <person name="Iannotti N."/>
            <person name="Marturano G."/>
            <person name="Paoli F."/>
            <person name="Bruttini M."/>
            <person name="Carapelli A."/>
            <person name="Frati F."/>
            <person name="Nardi F."/>
        </authorList>
    </citation>
    <scope>NUCLEOTIDE SEQUENCE [LARGE SCALE GENOMIC DNA]</scope>
    <source>
        <strain evidence="9">DMR45628</strain>
    </source>
</reference>
<evidence type="ECO:0000256" key="1">
    <source>
        <dbReference type="ARBA" id="ARBA00001971"/>
    </source>
</evidence>
<dbReference type="Pfam" id="PF04176">
    <property type="entry name" value="TIP41"/>
    <property type="match status" value="1"/>
</dbReference>
<dbReference type="GO" id="GO:0005506">
    <property type="term" value="F:iron ion binding"/>
    <property type="evidence" value="ECO:0007669"/>
    <property type="project" value="InterPro"/>
</dbReference>
<keyword evidence="6 8" id="KW-0408">Iron</keyword>
<gene>
    <name evidence="9" type="ORF">QE152_g5881</name>
</gene>
<proteinExistence type="inferred from homology"/>
<evidence type="ECO:0000256" key="7">
    <source>
        <dbReference type="ARBA" id="ARBA00023033"/>
    </source>
</evidence>
<evidence type="ECO:0000256" key="4">
    <source>
        <dbReference type="ARBA" id="ARBA00022723"/>
    </source>
</evidence>
<dbReference type="Pfam" id="PF00067">
    <property type="entry name" value="p450"/>
    <property type="match status" value="1"/>
</dbReference>
<dbReference type="InterPro" id="IPR002401">
    <property type="entry name" value="Cyt_P450_E_grp-I"/>
</dbReference>
<dbReference type="Gene3D" id="1.10.630.10">
    <property type="entry name" value="Cytochrome P450"/>
    <property type="match status" value="1"/>
</dbReference>
<dbReference type="InterPro" id="IPR017972">
    <property type="entry name" value="Cyt_P450_CS"/>
</dbReference>
<organism evidence="9 10">
    <name type="scientific">Popillia japonica</name>
    <name type="common">Japanese beetle</name>
    <dbReference type="NCBI Taxonomy" id="7064"/>
    <lineage>
        <taxon>Eukaryota</taxon>
        <taxon>Metazoa</taxon>
        <taxon>Ecdysozoa</taxon>
        <taxon>Arthropoda</taxon>
        <taxon>Hexapoda</taxon>
        <taxon>Insecta</taxon>
        <taxon>Pterygota</taxon>
        <taxon>Neoptera</taxon>
        <taxon>Endopterygota</taxon>
        <taxon>Coleoptera</taxon>
        <taxon>Polyphaga</taxon>
        <taxon>Scarabaeiformia</taxon>
        <taxon>Scarabaeidae</taxon>
        <taxon>Rutelinae</taxon>
        <taxon>Popillia</taxon>
    </lineage>
</organism>
<dbReference type="InterPro" id="IPR001128">
    <property type="entry name" value="Cyt_P450"/>
</dbReference>
<evidence type="ECO:0000313" key="9">
    <source>
        <dbReference type="EMBL" id="KAK9746689.1"/>
    </source>
</evidence>
<dbReference type="PANTHER" id="PTHR24291:SF106">
    <property type="entry name" value="CYTOCHROME P450 4G1-RELATED"/>
    <property type="match status" value="1"/>
</dbReference>
<keyword evidence="5" id="KW-0560">Oxidoreductase</keyword>
<accession>A0AAW1MM19</accession>
<evidence type="ECO:0000256" key="8">
    <source>
        <dbReference type="PIRSR" id="PIRSR602401-1"/>
    </source>
</evidence>
<dbReference type="GO" id="GO:0020037">
    <property type="term" value="F:heme binding"/>
    <property type="evidence" value="ECO:0007669"/>
    <property type="project" value="InterPro"/>
</dbReference>